<accession>A0A0V1B7V3</accession>
<proteinExistence type="predicted"/>
<gene>
    <name evidence="2" type="ORF">T01_7646</name>
</gene>
<dbReference type="EMBL" id="JYDH01000088">
    <property type="protein sequence ID" value="KRY33050.1"/>
    <property type="molecule type" value="Genomic_DNA"/>
</dbReference>
<evidence type="ECO:0000256" key="1">
    <source>
        <dbReference type="SAM" id="MobiDB-lite"/>
    </source>
</evidence>
<sequence>MTNTDLGKSASRHSISEEDKLKNGSNKNYTICFTAVNKQYYPHEVEIENKIAPKQSYQPMLESN</sequence>
<feature type="region of interest" description="Disordered" evidence="1">
    <location>
        <begin position="1"/>
        <end position="25"/>
    </location>
</feature>
<protein>
    <submittedName>
        <fullName evidence="2">Uncharacterized protein</fullName>
    </submittedName>
</protein>
<evidence type="ECO:0000313" key="2">
    <source>
        <dbReference type="EMBL" id="KRY33050.1"/>
    </source>
</evidence>
<reference evidence="2 3" key="1">
    <citation type="submission" date="2015-01" db="EMBL/GenBank/DDBJ databases">
        <title>Evolution of Trichinella species and genotypes.</title>
        <authorList>
            <person name="Korhonen P.K."/>
            <person name="Edoardo P."/>
            <person name="Giuseppe L.R."/>
            <person name="Gasser R.B."/>
        </authorList>
    </citation>
    <scope>NUCLEOTIDE SEQUENCE [LARGE SCALE GENOMIC DNA]</scope>
    <source>
        <strain evidence="2">ISS3</strain>
    </source>
</reference>
<organism evidence="2 3">
    <name type="scientific">Trichinella spiralis</name>
    <name type="common">Trichina worm</name>
    <dbReference type="NCBI Taxonomy" id="6334"/>
    <lineage>
        <taxon>Eukaryota</taxon>
        <taxon>Metazoa</taxon>
        <taxon>Ecdysozoa</taxon>
        <taxon>Nematoda</taxon>
        <taxon>Enoplea</taxon>
        <taxon>Dorylaimia</taxon>
        <taxon>Trichinellida</taxon>
        <taxon>Trichinellidae</taxon>
        <taxon>Trichinella</taxon>
    </lineage>
</organism>
<keyword evidence="3" id="KW-1185">Reference proteome</keyword>
<evidence type="ECO:0000313" key="3">
    <source>
        <dbReference type="Proteomes" id="UP000054776"/>
    </source>
</evidence>
<dbReference type="AlphaFoldDB" id="A0A0V1B7V3"/>
<dbReference type="InParanoid" id="A0A0V1B7V3"/>
<name>A0A0V1B7V3_TRISP</name>
<comment type="caution">
    <text evidence="2">The sequence shown here is derived from an EMBL/GenBank/DDBJ whole genome shotgun (WGS) entry which is preliminary data.</text>
</comment>
<dbReference type="Proteomes" id="UP000054776">
    <property type="component" value="Unassembled WGS sequence"/>
</dbReference>